<dbReference type="Gene3D" id="3.90.1200.10">
    <property type="match status" value="1"/>
</dbReference>
<accession>A0A6P4HR76</accession>
<dbReference type="InterPro" id="IPR004119">
    <property type="entry name" value="EcKL"/>
</dbReference>
<dbReference type="RefSeq" id="XP_017018452.1">
    <property type="nucleotide sequence ID" value="XM_017162963.2"/>
</dbReference>
<dbReference type="Proteomes" id="UP001652661">
    <property type="component" value="Chromosome 3R"/>
</dbReference>
<dbReference type="PANTHER" id="PTHR11012">
    <property type="entry name" value="PROTEIN KINASE-LIKE DOMAIN-CONTAINING"/>
    <property type="match status" value="1"/>
</dbReference>
<protein>
    <recommendedName>
        <fullName evidence="1">CHK kinase-like domain-containing protein</fullName>
    </recommendedName>
</protein>
<proteinExistence type="predicted"/>
<feature type="domain" description="CHK kinase-like" evidence="1">
    <location>
        <begin position="139"/>
        <end position="332"/>
    </location>
</feature>
<gene>
    <name evidence="3" type="primary">LOC108071989</name>
</gene>
<evidence type="ECO:0000313" key="2">
    <source>
        <dbReference type="Proteomes" id="UP001652661"/>
    </source>
</evidence>
<dbReference type="GeneID" id="108071989"/>
<dbReference type="SMART" id="SM00587">
    <property type="entry name" value="CHK"/>
    <property type="match status" value="1"/>
</dbReference>
<sequence length="419" mass="48720">MPPKPINPNEHLAIPEWINEEYIRPILEKDVTGFDKIVNFTAIAATAPGENYTSIMVRVVVDILVKDGSEQRISYILKTGLDINKGGAMVHQMGLFPKEKEMYQNHIPHFVKLYKKAGLDIELAPRCVHIEETPERITLIFEDLSRQNFRNFDRLKGFDLPHIRCVLRKLAELHAASAVYRTVNGPYAERYYNSMFVEANRSFFIPLREMRDASYFKAMKEWGIPDVERYIKKFPSPTEGFEEGLRLNKVDESDFNVLNHGDSWSNNIMFNYKDNGEIDRTIFVDLQMAKWGTPAQDLWYMILTSASLEIKVTEFDLFIQIYHERLTECLQLLNYSKRIPTLRDLHAMMIKYGSWGPFTATGVMVATLMPSDKESNMEKMLAAGPEAEAFRYKTFTNSYYVKAMRQLLPFFDRKGLFEY</sequence>
<keyword evidence="2" id="KW-1185">Reference proteome</keyword>
<dbReference type="PANTHER" id="PTHR11012:SF6">
    <property type="entry name" value="CHK DOMAIN OV1-RELATED"/>
    <property type="match status" value="1"/>
</dbReference>
<dbReference type="SUPFAM" id="SSF56112">
    <property type="entry name" value="Protein kinase-like (PK-like)"/>
    <property type="match status" value="1"/>
</dbReference>
<reference evidence="3" key="1">
    <citation type="submission" date="2025-08" db="UniProtKB">
        <authorList>
            <consortium name="RefSeq"/>
        </authorList>
    </citation>
    <scope>IDENTIFICATION</scope>
    <source>
        <strain evidence="3">14028-0561.14</strain>
        <tissue evidence="3">Whole fly</tissue>
    </source>
</reference>
<dbReference type="AlphaFoldDB" id="A0A6P4HR76"/>
<organism evidence="2 3">
    <name type="scientific">Drosophila kikkawai</name>
    <name type="common">Fruit fly</name>
    <dbReference type="NCBI Taxonomy" id="30033"/>
    <lineage>
        <taxon>Eukaryota</taxon>
        <taxon>Metazoa</taxon>
        <taxon>Ecdysozoa</taxon>
        <taxon>Arthropoda</taxon>
        <taxon>Hexapoda</taxon>
        <taxon>Insecta</taxon>
        <taxon>Pterygota</taxon>
        <taxon>Neoptera</taxon>
        <taxon>Endopterygota</taxon>
        <taxon>Diptera</taxon>
        <taxon>Brachycera</taxon>
        <taxon>Muscomorpha</taxon>
        <taxon>Ephydroidea</taxon>
        <taxon>Drosophilidae</taxon>
        <taxon>Drosophila</taxon>
        <taxon>Sophophora</taxon>
    </lineage>
</organism>
<dbReference type="InterPro" id="IPR011009">
    <property type="entry name" value="Kinase-like_dom_sf"/>
</dbReference>
<name>A0A6P4HR76_DROKI</name>
<dbReference type="InterPro" id="IPR015897">
    <property type="entry name" value="CHK_kinase-like"/>
</dbReference>
<evidence type="ECO:0000259" key="1">
    <source>
        <dbReference type="SMART" id="SM00587"/>
    </source>
</evidence>
<dbReference type="OrthoDB" id="191037at2759"/>
<evidence type="ECO:0000313" key="3">
    <source>
        <dbReference type="RefSeq" id="XP_017018452.1"/>
    </source>
</evidence>
<dbReference type="Pfam" id="PF02958">
    <property type="entry name" value="EcKL"/>
    <property type="match status" value="1"/>
</dbReference>